<dbReference type="SUPFAM" id="SSF81383">
    <property type="entry name" value="F-box domain"/>
    <property type="match status" value="1"/>
</dbReference>
<dbReference type="AlphaFoldDB" id="J4GI34"/>
<dbReference type="InterPro" id="IPR036047">
    <property type="entry name" value="F-box-like_dom_sf"/>
</dbReference>
<evidence type="ECO:0000313" key="1">
    <source>
        <dbReference type="EMBL" id="CCM06443.1"/>
    </source>
</evidence>
<proteinExistence type="predicted"/>
<accession>J4GI34</accession>
<sequence>MDVALACSPQDAHSVADRDELEGVATAGADGNVRSSCWDASIVERTFSQLCDTCPVVSSRLPTELWERIIDFIADHHLYDVGSFGRVCRGWYLRCRFHSHNVLEMWNMDKKQIYRLINALGKRPERRCEIKTVAFDFDLKSIVNFGSFAVRMVQKLPRVDLLQLCD</sequence>
<organism evidence="1 2">
    <name type="scientific">Fibroporia radiculosa</name>
    <dbReference type="NCBI Taxonomy" id="599839"/>
    <lineage>
        <taxon>Eukaryota</taxon>
        <taxon>Fungi</taxon>
        <taxon>Dikarya</taxon>
        <taxon>Basidiomycota</taxon>
        <taxon>Agaricomycotina</taxon>
        <taxon>Agaricomycetes</taxon>
        <taxon>Polyporales</taxon>
        <taxon>Fibroporiaceae</taxon>
        <taxon>Fibroporia</taxon>
    </lineage>
</organism>
<reference evidence="1 2" key="1">
    <citation type="journal article" date="2012" name="Appl. Environ. Microbiol.">
        <title>Short-read sequencing for genomic analysis of the brown rot fungus Fibroporia radiculosa.</title>
        <authorList>
            <person name="Tang J.D."/>
            <person name="Perkins A.D."/>
            <person name="Sonstegard T.S."/>
            <person name="Schroeder S.G."/>
            <person name="Burgess S.C."/>
            <person name="Diehl S.V."/>
        </authorList>
    </citation>
    <scope>NUCLEOTIDE SEQUENCE [LARGE SCALE GENOMIC DNA]</scope>
    <source>
        <strain evidence="1 2">TFFH 294</strain>
    </source>
</reference>
<dbReference type="HOGENOM" id="CLU_1602750_0_0_1"/>
<keyword evidence="2" id="KW-1185">Reference proteome</keyword>
<dbReference type="Proteomes" id="UP000006352">
    <property type="component" value="Unassembled WGS sequence"/>
</dbReference>
<dbReference type="EMBL" id="HE797332">
    <property type="protein sequence ID" value="CCM06443.1"/>
    <property type="molecule type" value="Genomic_DNA"/>
</dbReference>
<dbReference type="InParanoid" id="J4GI34"/>
<evidence type="ECO:0008006" key="3">
    <source>
        <dbReference type="Google" id="ProtNLM"/>
    </source>
</evidence>
<dbReference type="RefSeq" id="XP_012185726.1">
    <property type="nucleotide sequence ID" value="XM_012330336.1"/>
</dbReference>
<gene>
    <name evidence="1" type="ORF">FIBRA_08706</name>
</gene>
<name>J4GI34_9APHY</name>
<dbReference type="GeneID" id="24101343"/>
<protein>
    <recommendedName>
        <fullName evidence="3">F-box domain-containing protein</fullName>
    </recommendedName>
</protein>
<evidence type="ECO:0000313" key="2">
    <source>
        <dbReference type="Proteomes" id="UP000006352"/>
    </source>
</evidence>
<dbReference type="OrthoDB" id="2798901at2759"/>